<dbReference type="Proteomes" id="UP000283727">
    <property type="component" value="Unassembled WGS sequence"/>
</dbReference>
<reference evidence="1 2" key="1">
    <citation type="submission" date="2018-08" db="EMBL/GenBank/DDBJ databases">
        <title>A genome reference for cultivated species of the human gut microbiota.</title>
        <authorList>
            <person name="Zou Y."/>
            <person name="Xue W."/>
            <person name="Luo G."/>
        </authorList>
    </citation>
    <scope>NUCLEOTIDE SEQUENCE [LARGE SCALE GENOMIC DNA]</scope>
    <source>
        <strain evidence="1 2">AM12-10</strain>
    </source>
</reference>
<sequence length="88" mass="10216">MTGNRTKIEVSDFGRRINRYIRSQSETRAISGRTLAKLIGRSNKYVQDRLSYDKEWAPSDLERICREWGIPRTDFFEAVESVGSDLES</sequence>
<accession>A0A415C3G4</accession>
<dbReference type="InterPro" id="IPR010982">
    <property type="entry name" value="Lambda_DNA-bd_dom_sf"/>
</dbReference>
<comment type="caution">
    <text evidence="1">The sequence shown here is derived from an EMBL/GenBank/DDBJ whole genome shotgun (WGS) entry which is preliminary data.</text>
</comment>
<gene>
    <name evidence="1" type="ORF">DW137_09800</name>
</gene>
<dbReference type="GO" id="GO:0003677">
    <property type="term" value="F:DNA binding"/>
    <property type="evidence" value="ECO:0007669"/>
    <property type="project" value="InterPro"/>
</dbReference>
<name>A0A415C3G4_BIFBI</name>
<evidence type="ECO:0000313" key="2">
    <source>
        <dbReference type="Proteomes" id="UP000283727"/>
    </source>
</evidence>
<dbReference type="AlphaFoldDB" id="A0A415C3G4"/>
<dbReference type="RefSeq" id="WP_117658488.1">
    <property type="nucleotide sequence ID" value="NZ_QRLK01000009.1"/>
</dbReference>
<dbReference type="EMBL" id="QRLR01000006">
    <property type="protein sequence ID" value="RHJ22105.1"/>
    <property type="molecule type" value="Genomic_DNA"/>
</dbReference>
<proteinExistence type="predicted"/>
<protein>
    <recommendedName>
        <fullName evidence="3">XRE family transcriptional regulator</fullName>
    </recommendedName>
</protein>
<evidence type="ECO:0000313" key="1">
    <source>
        <dbReference type="EMBL" id="RHJ22105.1"/>
    </source>
</evidence>
<dbReference type="SUPFAM" id="SSF47413">
    <property type="entry name" value="lambda repressor-like DNA-binding domains"/>
    <property type="match status" value="1"/>
</dbReference>
<organism evidence="1 2">
    <name type="scientific">Bifidobacterium bifidum</name>
    <dbReference type="NCBI Taxonomy" id="1681"/>
    <lineage>
        <taxon>Bacteria</taxon>
        <taxon>Bacillati</taxon>
        <taxon>Actinomycetota</taxon>
        <taxon>Actinomycetes</taxon>
        <taxon>Bifidobacteriales</taxon>
        <taxon>Bifidobacteriaceae</taxon>
        <taxon>Bifidobacterium</taxon>
    </lineage>
</organism>
<evidence type="ECO:0008006" key="3">
    <source>
        <dbReference type="Google" id="ProtNLM"/>
    </source>
</evidence>